<evidence type="ECO:0000313" key="1">
    <source>
        <dbReference type="EMBL" id="RJS45369.1"/>
    </source>
</evidence>
<proteinExistence type="predicted"/>
<accession>A0A3A5H3M6</accession>
<keyword evidence="2" id="KW-1185">Reference proteome</keyword>
<dbReference type="OrthoDB" id="5244663at2"/>
<comment type="caution">
    <text evidence="1">The sequence shown here is derived from an EMBL/GenBank/DDBJ whole genome shotgun (WGS) entry which is preliminary data.</text>
</comment>
<sequence>MAFVGMSPEAIRQVATGLSNNAESLNSVITTVESAIQEAEANWKGLDSTNFVNDWSGQHKVTLQTATDAISQLSQSANQQADQQETTSNA</sequence>
<gene>
    <name evidence="1" type="ORF">D4739_03475</name>
</gene>
<name>A0A3A5H3M6_9ACTN</name>
<dbReference type="AlphaFoldDB" id="A0A3A5H3M6"/>
<dbReference type="SUPFAM" id="SSF140453">
    <property type="entry name" value="EsxAB dimer-like"/>
    <property type="match status" value="1"/>
</dbReference>
<evidence type="ECO:0008006" key="3">
    <source>
        <dbReference type="Google" id="ProtNLM"/>
    </source>
</evidence>
<dbReference type="Gene3D" id="1.10.287.1060">
    <property type="entry name" value="ESAT-6-like"/>
    <property type="match status" value="1"/>
</dbReference>
<reference evidence="2" key="1">
    <citation type="submission" date="2018-09" db="EMBL/GenBank/DDBJ databases">
        <authorList>
            <person name="Zhu H."/>
        </authorList>
    </citation>
    <scope>NUCLEOTIDE SEQUENCE [LARGE SCALE GENOMIC DNA]</scope>
    <source>
        <strain evidence="2">K1W22B-1</strain>
    </source>
</reference>
<dbReference type="InterPro" id="IPR010310">
    <property type="entry name" value="T7SS_ESAT-6-like"/>
</dbReference>
<dbReference type="Proteomes" id="UP000276542">
    <property type="component" value="Unassembled WGS sequence"/>
</dbReference>
<protein>
    <recommendedName>
        <fullName evidence="3">WXG100 family type VII secretion target</fullName>
    </recommendedName>
</protein>
<dbReference type="Pfam" id="PF06013">
    <property type="entry name" value="WXG100"/>
    <property type="match status" value="1"/>
</dbReference>
<dbReference type="InterPro" id="IPR036689">
    <property type="entry name" value="ESAT-6-like_sf"/>
</dbReference>
<evidence type="ECO:0000313" key="2">
    <source>
        <dbReference type="Proteomes" id="UP000276542"/>
    </source>
</evidence>
<dbReference type="EMBL" id="QYRP01000002">
    <property type="protein sequence ID" value="RJS45369.1"/>
    <property type="molecule type" value="Genomic_DNA"/>
</dbReference>
<organism evidence="1 2">
    <name type="scientific">Nocardioides cavernaquae</name>
    <dbReference type="NCBI Taxonomy" id="2321396"/>
    <lineage>
        <taxon>Bacteria</taxon>
        <taxon>Bacillati</taxon>
        <taxon>Actinomycetota</taxon>
        <taxon>Actinomycetes</taxon>
        <taxon>Propionibacteriales</taxon>
        <taxon>Nocardioidaceae</taxon>
        <taxon>Nocardioides</taxon>
    </lineage>
</organism>
<dbReference type="RefSeq" id="WP_120059269.1">
    <property type="nucleotide sequence ID" value="NZ_QYRP01000002.1"/>
</dbReference>